<evidence type="ECO:0000313" key="3">
    <source>
        <dbReference type="Proteomes" id="UP000823521"/>
    </source>
</evidence>
<feature type="region of interest" description="Disordered" evidence="1">
    <location>
        <begin position="508"/>
        <end position="588"/>
    </location>
</feature>
<feature type="region of interest" description="Disordered" evidence="1">
    <location>
        <begin position="604"/>
        <end position="634"/>
    </location>
</feature>
<feature type="compositionally biased region" description="Pro residues" evidence="1">
    <location>
        <begin position="510"/>
        <end position="520"/>
    </location>
</feature>
<sequence>MTKVHHQRIGEMPRLRVDEVGDALLVSVNGVHPATAAVARALPTEAGRICVVMTDPALAYHPELGHRLCRWVPVRYESVRLIAPCAAVADQSGRIPAQELSELLETDVVAPVGELVAVPGGTLYALPSTPGTADRRWLRYRPGRPPLNAGWRFPQPDWERALTEFTEPGIPEVTVEQIPSGLWIRRSHSPLGPVDPTDLAFAAQVEPDSVTLLVSRPGDPPLPATALRRVIEALPAGIRDQLVVTPYGDNPVADGPLGAVASAAAGRTLRVRAGLPLQLAGRGPQVTAIGADGSPAWIPFAREVAWRPHGGGRILSWTAPAEQLLPAGPAQFMLNERWVVEVLEAGLWIREANRSEGASVVRRLPLEAEHCTVVVGVGDEDQLPPPWRAVDRLLRRLAPDALARLRLAVPAAAGKWFAEATAKGLRRLPHGAPPLLLTSTGRLLAQDSGEHRAPVEPTAPGVSTTATPTTTSRQPADTSGRRVRKPVDEASYLLRYVDEIRRAQAWDEVPPAPAPAPAAPGSPTHRTSSAVPPSTPAPPGPPGQATAGAPTAPPAPHHRRHDEEAPSVPGEHRRKLDLPAPVDVPTAAPVSVVVPVAVVPADRDAGAEPTAHPARRATVAPPDGETTGRPNGEA</sequence>
<feature type="region of interest" description="Disordered" evidence="1">
    <location>
        <begin position="447"/>
        <end position="485"/>
    </location>
</feature>
<proteinExistence type="predicted"/>
<feature type="compositionally biased region" description="Low complexity" evidence="1">
    <location>
        <begin position="579"/>
        <end position="588"/>
    </location>
</feature>
<dbReference type="Proteomes" id="UP000823521">
    <property type="component" value="Unassembled WGS sequence"/>
</dbReference>
<comment type="caution">
    <text evidence="2">The sequence shown here is derived from an EMBL/GenBank/DDBJ whole genome shotgun (WGS) entry which is preliminary data.</text>
</comment>
<gene>
    <name evidence="2" type="ORF">GSF22_24010</name>
</gene>
<evidence type="ECO:0000313" key="2">
    <source>
        <dbReference type="EMBL" id="MBO4209041.1"/>
    </source>
</evidence>
<name>A0ABS3VWW0_MICEH</name>
<feature type="compositionally biased region" description="Low complexity" evidence="1">
    <location>
        <begin position="458"/>
        <end position="472"/>
    </location>
</feature>
<feature type="compositionally biased region" description="Pro residues" evidence="1">
    <location>
        <begin position="533"/>
        <end position="542"/>
    </location>
</feature>
<dbReference type="RefSeq" id="WP_208816018.1">
    <property type="nucleotide sequence ID" value="NZ_WVUH01000255.1"/>
</dbReference>
<keyword evidence="3" id="KW-1185">Reference proteome</keyword>
<dbReference type="EMBL" id="WVUH01000255">
    <property type="protein sequence ID" value="MBO4209041.1"/>
    <property type="molecule type" value="Genomic_DNA"/>
</dbReference>
<organism evidence="2 3">
    <name type="scientific">Micromonospora echinofusca</name>
    <dbReference type="NCBI Taxonomy" id="47858"/>
    <lineage>
        <taxon>Bacteria</taxon>
        <taxon>Bacillati</taxon>
        <taxon>Actinomycetota</taxon>
        <taxon>Actinomycetes</taxon>
        <taxon>Micromonosporales</taxon>
        <taxon>Micromonosporaceae</taxon>
        <taxon>Micromonospora</taxon>
    </lineage>
</organism>
<evidence type="ECO:0000256" key="1">
    <source>
        <dbReference type="SAM" id="MobiDB-lite"/>
    </source>
</evidence>
<reference evidence="2 3" key="1">
    <citation type="submission" date="2019-12" db="EMBL/GenBank/DDBJ databases">
        <title>Whole genome sequencing of endophytic Actinobacterium Micromonospora sp. MPMI6T.</title>
        <authorList>
            <person name="Evv R."/>
            <person name="Podile A.R."/>
        </authorList>
    </citation>
    <scope>NUCLEOTIDE SEQUENCE [LARGE SCALE GENOMIC DNA]</scope>
    <source>
        <strain evidence="2 3">MPMI6</strain>
    </source>
</reference>
<accession>A0ABS3VWW0</accession>
<protein>
    <submittedName>
        <fullName evidence="2">Uncharacterized protein</fullName>
    </submittedName>
</protein>